<dbReference type="Pfam" id="PF07686">
    <property type="entry name" value="V-set"/>
    <property type="match status" value="1"/>
</dbReference>
<feature type="chain" id="PRO_5025381736" description="Ig-like domain-containing protein" evidence="3">
    <location>
        <begin position="17"/>
        <end position="231"/>
    </location>
</feature>
<dbReference type="SUPFAM" id="SSF48726">
    <property type="entry name" value="Immunoglobulin"/>
    <property type="match status" value="2"/>
</dbReference>
<accession>A0A671RUW3</accession>
<dbReference type="PROSITE" id="PS50835">
    <property type="entry name" value="IG_LIKE"/>
    <property type="match status" value="2"/>
</dbReference>
<dbReference type="SMART" id="SM00406">
    <property type="entry name" value="IGv"/>
    <property type="match status" value="1"/>
</dbReference>
<dbReference type="InterPro" id="IPR013783">
    <property type="entry name" value="Ig-like_fold"/>
</dbReference>
<evidence type="ECO:0000259" key="4">
    <source>
        <dbReference type="PROSITE" id="PS50835"/>
    </source>
</evidence>
<dbReference type="GO" id="GO:0002376">
    <property type="term" value="P:immune system process"/>
    <property type="evidence" value="ECO:0007669"/>
    <property type="project" value="UniProtKB-KW"/>
</dbReference>
<dbReference type="GO" id="GO:0007166">
    <property type="term" value="P:cell surface receptor signaling pathway"/>
    <property type="evidence" value="ECO:0007669"/>
    <property type="project" value="TreeGrafter"/>
</dbReference>
<keyword evidence="1 3" id="KW-0732">Signal</keyword>
<dbReference type="SMART" id="SM00409">
    <property type="entry name" value="IG"/>
    <property type="match status" value="1"/>
</dbReference>
<dbReference type="Proteomes" id="UP000472260">
    <property type="component" value="Unassembled WGS sequence"/>
</dbReference>
<dbReference type="SMART" id="SM00407">
    <property type="entry name" value="IGc1"/>
    <property type="match status" value="1"/>
</dbReference>
<dbReference type="PANTHER" id="PTHR23268">
    <property type="entry name" value="T-CELL RECEPTOR BETA CHAIN"/>
    <property type="match status" value="1"/>
</dbReference>
<protein>
    <recommendedName>
        <fullName evidence="4">Ig-like domain-containing protein</fullName>
    </recommendedName>
</protein>
<evidence type="ECO:0000313" key="6">
    <source>
        <dbReference type="Proteomes" id="UP000472260"/>
    </source>
</evidence>
<evidence type="ECO:0000256" key="1">
    <source>
        <dbReference type="ARBA" id="ARBA00022729"/>
    </source>
</evidence>
<feature type="domain" description="Ig-like" evidence="4">
    <location>
        <begin position="130"/>
        <end position="227"/>
    </location>
</feature>
<dbReference type="Pfam" id="PF07654">
    <property type="entry name" value="C1-set"/>
    <property type="match status" value="1"/>
</dbReference>
<evidence type="ECO:0000313" key="5">
    <source>
        <dbReference type="Ensembl" id="ENSSANP00000087640.1"/>
    </source>
</evidence>
<reference evidence="5" key="2">
    <citation type="submission" date="2025-09" db="UniProtKB">
        <authorList>
            <consortium name="Ensembl"/>
        </authorList>
    </citation>
    <scope>IDENTIFICATION</scope>
</reference>
<dbReference type="GO" id="GO:0005886">
    <property type="term" value="C:plasma membrane"/>
    <property type="evidence" value="ECO:0007669"/>
    <property type="project" value="TreeGrafter"/>
</dbReference>
<sequence>MFILIYIFHTFLSGFADVNDVTQSPNIMLPVKENATLTCSHTKGDTYNRMYWFRQHQGKTMELIVYTTSFDTVEFGKLEKTKYSVNHESAAKGVLTVKNLESDDNALYLCAVSEHSEPESFHRSANVTLPKVKILPPSPKEICSQDKINDKRSTLVCVASGFYPDHVSVSWKDSVSTDTSAQQDKTTLMYHISSRIKVNGTDWMDPKRSFACTVHFFNGDEYTVDISKYIE</sequence>
<evidence type="ECO:0000256" key="2">
    <source>
        <dbReference type="ARBA" id="ARBA00022859"/>
    </source>
</evidence>
<dbReference type="Gene3D" id="2.60.40.10">
    <property type="entry name" value="Immunoglobulins"/>
    <property type="match status" value="2"/>
</dbReference>
<reference evidence="5" key="1">
    <citation type="submission" date="2025-08" db="UniProtKB">
        <authorList>
            <consortium name="Ensembl"/>
        </authorList>
    </citation>
    <scope>IDENTIFICATION</scope>
</reference>
<evidence type="ECO:0000256" key="3">
    <source>
        <dbReference type="SAM" id="SignalP"/>
    </source>
</evidence>
<feature type="domain" description="Ig-like" evidence="4">
    <location>
        <begin position="33"/>
        <end position="128"/>
    </location>
</feature>
<dbReference type="InterPro" id="IPR003599">
    <property type="entry name" value="Ig_sub"/>
</dbReference>
<feature type="signal peptide" evidence="3">
    <location>
        <begin position="1"/>
        <end position="16"/>
    </location>
</feature>
<dbReference type="PANTHER" id="PTHR23268:SF102">
    <property type="entry name" value="IMMUNOGLOBULIN V-SET DOMAIN-CONTAINING PROTEIN"/>
    <property type="match status" value="1"/>
</dbReference>
<dbReference type="InterPro" id="IPR003597">
    <property type="entry name" value="Ig_C1-set"/>
</dbReference>
<dbReference type="InterPro" id="IPR050413">
    <property type="entry name" value="TCR_beta_variable"/>
</dbReference>
<dbReference type="InterPro" id="IPR007110">
    <property type="entry name" value="Ig-like_dom"/>
</dbReference>
<organism evidence="5 6">
    <name type="scientific">Sinocyclocheilus anshuiensis</name>
    <dbReference type="NCBI Taxonomy" id="1608454"/>
    <lineage>
        <taxon>Eukaryota</taxon>
        <taxon>Metazoa</taxon>
        <taxon>Chordata</taxon>
        <taxon>Craniata</taxon>
        <taxon>Vertebrata</taxon>
        <taxon>Euteleostomi</taxon>
        <taxon>Actinopterygii</taxon>
        <taxon>Neopterygii</taxon>
        <taxon>Teleostei</taxon>
        <taxon>Ostariophysi</taxon>
        <taxon>Cypriniformes</taxon>
        <taxon>Cyprinidae</taxon>
        <taxon>Cyprininae</taxon>
        <taxon>Sinocyclocheilus</taxon>
    </lineage>
</organism>
<dbReference type="InterPro" id="IPR013106">
    <property type="entry name" value="Ig_V-set"/>
</dbReference>
<keyword evidence="6" id="KW-1185">Reference proteome</keyword>
<name>A0A671RUW3_9TELE</name>
<proteinExistence type="predicted"/>
<dbReference type="AlphaFoldDB" id="A0A671RUW3"/>
<dbReference type="Ensembl" id="ENSSANT00000093129.1">
    <property type="protein sequence ID" value="ENSSANP00000087640.1"/>
    <property type="gene ID" value="ENSSANG00000043334.1"/>
</dbReference>
<keyword evidence="2" id="KW-0391">Immunity</keyword>
<dbReference type="InterPro" id="IPR036179">
    <property type="entry name" value="Ig-like_dom_sf"/>
</dbReference>